<sequence length="216" mass="22316">MRVSELRSYRWAILAVLAGLAAGLASAAVSVKLELIIFGFNIMYIVSPLLAGFMESYVAGRKYGASTGALSAILVFFAVNIYGWLFPAEPIQWNVFTVGGLLMAFQAAFPTTVNFILAAAITYALGLLGKGLGDRLSGGDGTVALEYGPHGVGIGIAAGEAVGDPGDLDGLRRLAVERMLSDAESMGGRGVVDIEVKVTVIGGELVAVTATGTAIE</sequence>
<comment type="caution">
    <text evidence="2">The sequence shown here is derived from an EMBL/GenBank/DDBJ whole genome shotgun (WGS) entry which is preliminary data.</text>
</comment>
<protein>
    <recommendedName>
        <fullName evidence="4">YbjQ family protein</fullName>
    </recommendedName>
</protein>
<feature type="transmembrane region" description="Helical" evidence="1">
    <location>
        <begin position="107"/>
        <end position="128"/>
    </location>
</feature>
<gene>
    <name evidence="2" type="ORF">DNK57_08150</name>
</gene>
<dbReference type="Pfam" id="PF01906">
    <property type="entry name" value="YbjQ_1"/>
    <property type="match status" value="1"/>
</dbReference>
<feature type="transmembrane region" description="Helical" evidence="1">
    <location>
        <begin position="69"/>
        <end position="87"/>
    </location>
</feature>
<reference evidence="2" key="1">
    <citation type="submission" date="2018-06" db="EMBL/GenBank/DDBJ databases">
        <title>Draft genome sequence of Methanothermobacter thermautotrophicus Strain WHS, a thermophilic, hydrogenotrophic methanogen isolated from Washburn Hot Springs in Yellowstone National Park, USA.</title>
        <authorList>
            <person name="Mckay L.J."/>
            <person name="Klingelsmith K."/>
            <person name="Inskeep W.P."/>
            <person name="Fields M.W."/>
        </authorList>
    </citation>
    <scope>NUCLEOTIDE SEQUENCE</scope>
    <source>
        <strain evidence="2">WHS</strain>
    </source>
</reference>
<dbReference type="Gene3D" id="3.30.110.70">
    <property type="entry name" value="Hypothetical protein apc22750. Chain B"/>
    <property type="match status" value="1"/>
</dbReference>
<dbReference type="InterPro" id="IPR035439">
    <property type="entry name" value="UPF0145_dom_sf"/>
</dbReference>
<keyword evidence="1" id="KW-1133">Transmembrane helix</keyword>
<feature type="transmembrane region" description="Helical" evidence="1">
    <location>
        <begin position="37"/>
        <end position="57"/>
    </location>
</feature>
<keyword evidence="1" id="KW-0812">Transmembrane</keyword>
<accession>A0A842YP65</accession>
<organism evidence="2 3">
    <name type="scientific">Methanothermobacter thermautotrophicus</name>
    <name type="common">Methanobacterium thermoformicicum</name>
    <dbReference type="NCBI Taxonomy" id="145262"/>
    <lineage>
        <taxon>Archaea</taxon>
        <taxon>Methanobacteriati</taxon>
        <taxon>Methanobacteriota</taxon>
        <taxon>Methanomada group</taxon>
        <taxon>Methanobacteria</taxon>
        <taxon>Methanobacteriales</taxon>
        <taxon>Methanobacteriaceae</taxon>
        <taxon>Methanothermobacter</taxon>
    </lineage>
</organism>
<dbReference type="InterPro" id="IPR002765">
    <property type="entry name" value="UPF0145_YbjQ-like"/>
</dbReference>
<keyword evidence="1" id="KW-0472">Membrane</keyword>
<evidence type="ECO:0000313" key="2">
    <source>
        <dbReference type="EMBL" id="MBE2900757.1"/>
    </source>
</evidence>
<dbReference type="OrthoDB" id="78231at2157"/>
<dbReference type="Proteomes" id="UP000646659">
    <property type="component" value="Unassembled WGS sequence"/>
</dbReference>
<proteinExistence type="predicted"/>
<dbReference type="AlphaFoldDB" id="A0A842YP65"/>
<evidence type="ECO:0000313" key="3">
    <source>
        <dbReference type="Proteomes" id="UP000646659"/>
    </source>
</evidence>
<evidence type="ECO:0008006" key="4">
    <source>
        <dbReference type="Google" id="ProtNLM"/>
    </source>
</evidence>
<evidence type="ECO:0000256" key="1">
    <source>
        <dbReference type="SAM" id="Phobius"/>
    </source>
</evidence>
<name>A0A842YP65_METTF</name>
<dbReference type="SUPFAM" id="SSF117782">
    <property type="entry name" value="YbjQ-like"/>
    <property type="match status" value="1"/>
</dbReference>
<dbReference type="EMBL" id="QKOF01000007">
    <property type="protein sequence ID" value="MBE2900757.1"/>
    <property type="molecule type" value="Genomic_DNA"/>
</dbReference>